<evidence type="ECO:0000256" key="1">
    <source>
        <dbReference type="ARBA" id="ARBA00023172"/>
    </source>
</evidence>
<evidence type="ECO:0000313" key="3">
    <source>
        <dbReference type="Proteomes" id="UP000746649"/>
    </source>
</evidence>
<sequence>MSLSTRTIRHFDITRRSGIRRHPPYQSRHTYACWLLSAKANLSFIASHMGHENAKMVYEV</sequence>
<evidence type="ECO:0000313" key="2">
    <source>
        <dbReference type="EMBL" id="MBJ8379839.1"/>
    </source>
</evidence>
<protein>
    <submittedName>
        <fullName evidence="2">Tyrosine-type recombinase/integrase</fullName>
    </submittedName>
</protein>
<organism evidence="2 3">
    <name type="scientific">Citrobacter sedlakii</name>
    <dbReference type="NCBI Taxonomy" id="67826"/>
    <lineage>
        <taxon>Bacteria</taxon>
        <taxon>Pseudomonadati</taxon>
        <taxon>Pseudomonadota</taxon>
        <taxon>Gammaproteobacteria</taxon>
        <taxon>Enterobacterales</taxon>
        <taxon>Enterobacteriaceae</taxon>
        <taxon>Citrobacter</taxon>
        <taxon>Citrobacter freundii complex</taxon>
    </lineage>
</organism>
<gene>
    <name evidence="2" type="ORF">I6M88_02435</name>
</gene>
<dbReference type="SUPFAM" id="SSF56349">
    <property type="entry name" value="DNA breaking-rejoining enzymes"/>
    <property type="match status" value="1"/>
</dbReference>
<dbReference type="EMBL" id="JADWND010000001">
    <property type="protein sequence ID" value="MBJ8379839.1"/>
    <property type="molecule type" value="Genomic_DNA"/>
</dbReference>
<dbReference type="InterPro" id="IPR013762">
    <property type="entry name" value="Integrase-like_cat_sf"/>
</dbReference>
<proteinExistence type="predicted"/>
<name>A0ABS0ZM63_9ENTR</name>
<dbReference type="Gene3D" id="1.10.443.10">
    <property type="entry name" value="Intergrase catalytic core"/>
    <property type="match status" value="1"/>
</dbReference>
<keyword evidence="3" id="KW-1185">Reference proteome</keyword>
<reference evidence="2 3" key="1">
    <citation type="submission" date="2020-11" db="EMBL/GenBank/DDBJ databases">
        <title>Enhanced detection system for hospital associated transmission using whole genome sequencing surveillance.</title>
        <authorList>
            <person name="Harrison L.H."/>
            <person name="Van Tyne D."/>
            <person name="Marsh J.W."/>
            <person name="Griffith M.P."/>
            <person name="Snyder D.J."/>
            <person name="Cooper V.S."/>
            <person name="Mustapha M."/>
        </authorList>
    </citation>
    <scope>NUCLEOTIDE SEQUENCE [LARGE SCALE GENOMIC DNA]</scope>
    <source>
        <strain evidence="2 3">CB00117</strain>
    </source>
</reference>
<dbReference type="Proteomes" id="UP000746649">
    <property type="component" value="Unassembled WGS sequence"/>
</dbReference>
<keyword evidence="1" id="KW-0233">DNA recombination</keyword>
<dbReference type="InterPro" id="IPR011010">
    <property type="entry name" value="DNA_brk_join_enz"/>
</dbReference>
<comment type="caution">
    <text evidence="2">The sequence shown here is derived from an EMBL/GenBank/DDBJ whole genome shotgun (WGS) entry which is preliminary data.</text>
</comment>
<accession>A0ABS0ZM63</accession>